<evidence type="ECO:0000256" key="1">
    <source>
        <dbReference type="SAM" id="MobiDB-lite"/>
    </source>
</evidence>
<proteinExistence type="predicted"/>
<protein>
    <submittedName>
        <fullName evidence="2">Uncharacterized protein</fullName>
    </submittedName>
</protein>
<evidence type="ECO:0000313" key="2">
    <source>
        <dbReference type="EMBL" id="QGT82991.1"/>
    </source>
</evidence>
<gene>
    <name evidence="2" type="ORF">GMO17_18355</name>
</gene>
<accession>A0AAE6UNV1</accession>
<dbReference type="Proteomes" id="UP000423413">
    <property type="component" value="Chromosome"/>
</dbReference>
<organism evidence="2 3">
    <name type="scientific">Pseudomonas coronafaciens pv. coronafaciens</name>
    <dbReference type="NCBI Taxonomy" id="235275"/>
    <lineage>
        <taxon>Bacteria</taxon>
        <taxon>Pseudomonadati</taxon>
        <taxon>Pseudomonadota</taxon>
        <taxon>Gammaproteobacteria</taxon>
        <taxon>Pseudomonadales</taxon>
        <taxon>Pseudomonadaceae</taxon>
        <taxon>Pseudomonas</taxon>
        <taxon>Pseudomonas coronafaciens</taxon>
    </lineage>
</organism>
<feature type="compositionally biased region" description="Low complexity" evidence="1">
    <location>
        <begin position="19"/>
        <end position="45"/>
    </location>
</feature>
<sequence length="62" mass="6235">MLNTFYLSKSTVRSGMTTSSGSGSGSSSGLSSGSSSSGVSGDSGSNQSTTVRRWLYQTDQAA</sequence>
<dbReference type="EMBL" id="CP046441">
    <property type="protein sequence ID" value="QGT82991.1"/>
    <property type="molecule type" value="Genomic_DNA"/>
</dbReference>
<name>A0AAE6UNV1_9PSED</name>
<feature type="compositionally biased region" description="Polar residues" evidence="1">
    <location>
        <begin position="1"/>
        <end position="18"/>
    </location>
</feature>
<reference evidence="2 3" key="1">
    <citation type="submission" date="2019-11" db="EMBL/GenBank/DDBJ databases">
        <title>Complete genome sequence of Pseudomonas syringae pv. coronafaciens isolate B19001 originated in imported oat cereal.</title>
        <authorList>
            <person name="Kim S.M."/>
            <person name="Lee B.C."/>
            <person name="Seo S.J."/>
            <person name="Lee J.E."/>
            <person name="Choi N.J."/>
            <person name="Park J.H."/>
        </authorList>
    </citation>
    <scope>NUCLEOTIDE SEQUENCE [LARGE SCALE GENOMIC DNA]</scope>
    <source>
        <strain evidence="2 3">B19001</strain>
    </source>
</reference>
<feature type="region of interest" description="Disordered" evidence="1">
    <location>
        <begin position="1"/>
        <end position="62"/>
    </location>
</feature>
<dbReference type="AlphaFoldDB" id="A0AAE6UNV1"/>
<feature type="compositionally biased region" description="Polar residues" evidence="1">
    <location>
        <begin position="46"/>
        <end position="62"/>
    </location>
</feature>
<evidence type="ECO:0000313" key="3">
    <source>
        <dbReference type="Proteomes" id="UP000423413"/>
    </source>
</evidence>